<keyword evidence="2" id="KW-1185">Reference proteome</keyword>
<name>A0ABQ4QM63_9HYPH</name>
<proteinExistence type="predicted"/>
<dbReference type="Proteomes" id="UP001055117">
    <property type="component" value="Unassembled WGS sequence"/>
</dbReference>
<dbReference type="RefSeq" id="WP_147830999.1">
    <property type="nucleotide sequence ID" value="NZ_BPQG01000074.1"/>
</dbReference>
<accession>A0ABQ4QM63</accession>
<dbReference type="Pfam" id="PF14076">
    <property type="entry name" value="DUF4258"/>
    <property type="match status" value="1"/>
</dbReference>
<evidence type="ECO:0000313" key="2">
    <source>
        <dbReference type="Proteomes" id="UP001055117"/>
    </source>
</evidence>
<dbReference type="EMBL" id="BPQG01000074">
    <property type="protein sequence ID" value="GJD46332.1"/>
    <property type="molecule type" value="Genomic_DNA"/>
</dbReference>
<evidence type="ECO:0008006" key="3">
    <source>
        <dbReference type="Google" id="ProtNLM"/>
    </source>
</evidence>
<organism evidence="1 2">
    <name type="scientific">Methylobacterium cerastii</name>
    <dbReference type="NCBI Taxonomy" id="932741"/>
    <lineage>
        <taxon>Bacteria</taxon>
        <taxon>Pseudomonadati</taxon>
        <taxon>Pseudomonadota</taxon>
        <taxon>Alphaproteobacteria</taxon>
        <taxon>Hyphomicrobiales</taxon>
        <taxon>Methylobacteriaceae</taxon>
        <taxon>Methylobacterium</taxon>
    </lineage>
</organism>
<protein>
    <recommendedName>
        <fullName evidence="3">DUF4258 domain-containing protein</fullName>
    </recommendedName>
</protein>
<evidence type="ECO:0000313" key="1">
    <source>
        <dbReference type="EMBL" id="GJD46332.1"/>
    </source>
</evidence>
<dbReference type="InterPro" id="IPR025354">
    <property type="entry name" value="DUF4258"/>
</dbReference>
<sequence>MRITDGTHALDNLADRALERVWIERTVTEPEVAEPDPKHPERIRAYRSVPERDGRILRVVSVPTEGGVHIITAFLDRSRRRPREVAV</sequence>
<reference evidence="1 2" key="1">
    <citation type="journal article" date="2021" name="Front. Microbiol.">
        <title>Comprehensive Comparative Genomics and Phenotyping of Methylobacterium Species.</title>
        <authorList>
            <person name="Alessa O."/>
            <person name="Ogura Y."/>
            <person name="Fujitani Y."/>
            <person name="Takami H."/>
            <person name="Hayashi T."/>
            <person name="Sahin N."/>
            <person name="Tani A."/>
        </authorList>
    </citation>
    <scope>NUCLEOTIDE SEQUENCE [LARGE SCALE GENOMIC DNA]</scope>
    <source>
        <strain evidence="1 2">DSM 23679</strain>
    </source>
</reference>
<comment type="caution">
    <text evidence="1">The sequence shown here is derived from an EMBL/GenBank/DDBJ whole genome shotgun (WGS) entry which is preliminary data.</text>
</comment>
<gene>
    <name evidence="1" type="ORF">AFCDBAGC_4212</name>
</gene>